<protein>
    <submittedName>
        <fullName evidence="2">PorP/SprF family type IX secretion system membrane protein</fullName>
    </submittedName>
</protein>
<dbReference type="RefSeq" id="WP_163490033.1">
    <property type="nucleotide sequence ID" value="NZ_JACVEL010000003.1"/>
</dbReference>
<name>A0A8J6P8T3_9FLAO</name>
<evidence type="ECO:0000256" key="1">
    <source>
        <dbReference type="SAM" id="SignalP"/>
    </source>
</evidence>
<evidence type="ECO:0000313" key="3">
    <source>
        <dbReference type="Proteomes" id="UP000652681"/>
    </source>
</evidence>
<comment type="caution">
    <text evidence="2">The sequence shown here is derived from an EMBL/GenBank/DDBJ whole genome shotgun (WGS) entry which is preliminary data.</text>
</comment>
<evidence type="ECO:0000313" key="2">
    <source>
        <dbReference type="EMBL" id="MBC9812241.1"/>
    </source>
</evidence>
<keyword evidence="3" id="KW-1185">Reference proteome</keyword>
<dbReference type="AlphaFoldDB" id="A0A8J6P8T3"/>
<sequence length="333" mass="38111">MKHFCAFLAVLLLAFIGQAQDIHWSQFNDNPVFQNPGNTGNFNGDVRFVGNFRDQWRAVSVPYQTLSLSADGKLYNYRALGVGGLFFHDVTGDGRLRTIELQANVSYLLKLSRDSTHTIRPGINIGMNHRQVNWDAFKFGNQYNGQYYDGGLSNNELYTNDKRTNFSAGAGITYQYLIGKRKTLEAGVALFNINRPDQGFFGQKIPRDMRTNISARLYYPLGFDWDIIPSVQVSLQGKYREIIFGSSVKYTLINRLSKYRAVYAGVWYRTIDAAYLTVGMDYQQWFVGLSYDMNFSTLTKASRARGGFEIAVRYILVRFKPKKIVHRICPDYI</sequence>
<gene>
    <name evidence="2" type="ORF">H9Y05_07080</name>
</gene>
<reference evidence="2" key="1">
    <citation type="submission" date="2020-09" db="EMBL/GenBank/DDBJ databases">
        <title>Taishania pollutisoli gen. nov., sp. nov., Isolated from Tetrabromobisphenol A-Contaminated Soil.</title>
        <authorList>
            <person name="Chen Q."/>
        </authorList>
    </citation>
    <scope>NUCLEOTIDE SEQUENCE</scope>
    <source>
        <strain evidence="2">CZZ-1</strain>
    </source>
</reference>
<dbReference type="Proteomes" id="UP000652681">
    <property type="component" value="Unassembled WGS sequence"/>
</dbReference>
<keyword evidence="1" id="KW-0732">Signal</keyword>
<feature type="signal peptide" evidence="1">
    <location>
        <begin position="1"/>
        <end position="19"/>
    </location>
</feature>
<organism evidence="2 3">
    <name type="scientific">Taishania pollutisoli</name>
    <dbReference type="NCBI Taxonomy" id="2766479"/>
    <lineage>
        <taxon>Bacteria</taxon>
        <taxon>Pseudomonadati</taxon>
        <taxon>Bacteroidota</taxon>
        <taxon>Flavobacteriia</taxon>
        <taxon>Flavobacteriales</taxon>
        <taxon>Crocinitomicaceae</taxon>
        <taxon>Taishania</taxon>
    </lineage>
</organism>
<proteinExistence type="predicted"/>
<dbReference type="Pfam" id="PF11751">
    <property type="entry name" value="PorP_SprF"/>
    <property type="match status" value="1"/>
</dbReference>
<dbReference type="NCBIfam" id="TIGR03519">
    <property type="entry name" value="T9SS_PorP_fam"/>
    <property type="match status" value="1"/>
</dbReference>
<feature type="chain" id="PRO_5035203737" evidence="1">
    <location>
        <begin position="20"/>
        <end position="333"/>
    </location>
</feature>
<accession>A0A8J6P8T3</accession>
<dbReference type="InterPro" id="IPR019861">
    <property type="entry name" value="PorP/SprF_Bacteroidetes"/>
</dbReference>
<dbReference type="EMBL" id="JACVEL010000003">
    <property type="protein sequence ID" value="MBC9812241.1"/>
    <property type="molecule type" value="Genomic_DNA"/>
</dbReference>